<dbReference type="Proteomes" id="UP001054945">
    <property type="component" value="Unassembled WGS sequence"/>
</dbReference>
<protein>
    <submittedName>
        <fullName evidence="1">Uncharacterized protein</fullName>
    </submittedName>
</protein>
<evidence type="ECO:0000313" key="2">
    <source>
        <dbReference type="Proteomes" id="UP001054945"/>
    </source>
</evidence>
<reference evidence="1 2" key="1">
    <citation type="submission" date="2021-06" db="EMBL/GenBank/DDBJ databases">
        <title>Caerostris extrusa draft genome.</title>
        <authorList>
            <person name="Kono N."/>
            <person name="Arakawa K."/>
        </authorList>
    </citation>
    <scope>NUCLEOTIDE SEQUENCE [LARGE SCALE GENOMIC DNA]</scope>
</reference>
<sequence length="78" mass="8605">MFPCEQKTASLSGGPLETVTLGTRFCGKGLEGANLALYWTFLVLATDQDWRLNDGPLLFLRFETVSMNSERSFTLPSG</sequence>
<proteinExistence type="predicted"/>
<keyword evidence="2" id="KW-1185">Reference proteome</keyword>
<evidence type="ECO:0000313" key="1">
    <source>
        <dbReference type="EMBL" id="GIY18920.1"/>
    </source>
</evidence>
<comment type="caution">
    <text evidence="1">The sequence shown here is derived from an EMBL/GenBank/DDBJ whole genome shotgun (WGS) entry which is preliminary data.</text>
</comment>
<dbReference type="EMBL" id="BPLR01007694">
    <property type="protein sequence ID" value="GIY18920.1"/>
    <property type="molecule type" value="Genomic_DNA"/>
</dbReference>
<name>A0AAV4RFD6_CAEEX</name>
<gene>
    <name evidence="1" type="ORF">CEXT_635931</name>
</gene>
<accession>A0AAV4RFD6</accession>
<dbReference type="AlphaFoldDB" id="A0AAV4RFD6"/>
<organism evidence="1 2">
    <name type="scientific">Caerostris extrusa</name>
    <name type="common">Bark spider</name>
    <name type="synonym">Caerostris bankana</name>
    <dbReference type="NCBI Taxonomy" id="172846"/>
    <lineage>
        <taxon>Eukaryota</taxon>
        <taxon>Metazoa</taxon>
        <taxon>Ecdysozoa</taxon>
        <taxon>Arthropoda</taxon>
        <taxon>Chelicerata</taxon>
        <taxon>Arachnida</taxon>
        <taxon>Araneae</taxon>
        <taxon>Araneomorphae</taxon>
        <taxon>Entelegynae</taxon>
        <taxon>Araneoidea</taxon>
        <taxon>Araneidae</taxon>
        <taxon>Caerostris</taxon>
    </lineage>
</organism>